<accession>A0AAV6T4Q3</accession>
<sequence length="135" mass="15445">MKMSASQGQPLKGELPLLGLRSEDEEPSRQHACLDSANRLKANDRLDKRFKNPVKLRATHGHTQMYTHVRVFHTVGACYTCCHSLNENNNRTAEIRFHESRCFIIANDDTLPGFKMMRLGPQVFTPPRNTTCYNI</sequence>
<dbReference type="EMBL" id="JAGKHQ010000001">
    <property type="protein sequence ID" value="KAG7524247.1"/>
    <property type="molecule type" value="Genomic_DNA"/>
</dbReference>
<dbReference type="Proteomes" id="UP000693946">
    <property type="component" value="Linkage Group LG1"/>
</dbReference>
<protein>
    <submittedName>
        <fullName evidence="1">Uncharacterized protein</fullName>
    </submittedName>
</protein>
<evidence type="ECO:0000313" key="1">
    <source>
        <dbReference type="EMBL" id="KAG7524247.1"/>
    </source>
</evidence>
<proteinExistence type="predicted"/>
<organism evidence="1 2">
    <name type="scientific">Solea senegalensis</name>
    <name type="common">Senegalese sole</name>
    <dbReference type="NCBI Taxonomy" id="28829"/>
    <lineage>
        <taxon>Eukaryota</taxon>
        <taxon>Metazoa</taxon>
        <taxon>Chordata</taxon>
        <taxon>Craniata</taxon>
        <taxon>Vertebrata</taxon>
        <taxon>Euteleostomi</taxon>
        <taxon>Actinopterygii</taxon>
        <taxon>Neopterygii</taxon>
        <taxon>Teleostei</taxon>
        <taxon>Neoteleostei</taxon>
        <taxon>Acanthomorphata</taxon>
        <taxon>Carangaria</taxon>
        <taxon>Pleuronectiformes</taxon>
        <taxon>Pleuronectoidei</taxon>
        <taxon>Soleidae</taxon>
        <taxon>Solea</taxon>
    </lineage>
</organism>
<gene>
    <name evidence="1" type="ORF">JOB18_009183</name>
</gene>
<reference evidence="1 2" key="1">
    <citation type="journal article" date="2021" name="Sci. Rep.">
        <title>Chromosome anchoring in Senegalese sole (Solea senegalensis) reveals sex-associated markers and genome rearrangements in flatfish.</title>
        <authorList>
            <person name="Guerrero-Cozar I."/>
            <person name="Gomez-Garrido J."/>
            <person name="Berbel C."/>
            <person name="Martinez-Blanch J.F."/>
            <person name="Alioto T."/>
            <person name="Claros M.G."/>
            <person name="Gagnaire P.A."/>
            <person name="Manchado M."/>
        </authorList>
    </citation>
    <scope>NUCLEOTIDE SEQUENCE [LARGE SCALE GENOMIC DNA]</scope>
    <source>
        <strain evidence="1">Sse05_10M</strain>
    </source>
</reference>
<evidence type="ECO:0000313" key="2">
    <source>
        <dbReference type="Proteomes" id="UP000693946"/>
    </source>
</evidence>
<dbReference type="AlphaFoldDB" id="A0AAV6T4Q3"/>
<keyword evidence="2" id="KW-1185">Reference proteome</keyword>
<comment type="caution">
    <text evidence="1">The sequence shown here is derived from an EMBL/GenBank/DDBJ whole genome shotgun (WGS) entry which is preliminary data.</text>
</comment>
<name>A0AAV6T4Q3_SOLSE</name>